<accession>A0ABT7BN83</accession>
<evidence type="ECO:0000313" key="1">
    <source>
        <dbReference type="EMBL" id="MDJ1179738.1"/>
    </source>
</evidence>
<protein>
    <submittedName>
        <fullName evidence="1">Uncharacterized protein</fullName>
    </submittedName>
</protein>
<dbReference type="EMBL" id="JAQPOK010000090">
    <property type="protein sequence ID" value="MDJ1179738.1"/>
    <property type="molecule type" value="Genomic_DNA"/>
</dbReference>
<evidence type="ECO:0000313" key="2">
    <source>
        <dbReference type="Proteomes" id="UP001231370"/>
    </source>
</evidence>
<name>A0ABT7BN83_9CYAN</name>
<organism evidence="1 2">
    <name type="scientific">Roseofilum halophilum BLCC-M91</name>
    <dbReference type="NCBI Taxonomy" id="3022259"/>
    <lineage>
        <taxon>Bacteria</taxon>
        <taxon>Bacillati</taxon>
        <taxon>Cyanobacteriota</taxon>
        <taxon>Cyanophyceae</taxon>
        <taxon>Desertifilales</taxon>
        <taxon>Desertifilaceae</taxon>
        <taxon>Roseofilum</taxon>
        <taxon>Roseofilum halophilum</taxon>
    </lineage>
</organism>
<dbReference type="RefSeq" id="WP_283763042.1">
    <property type="nucleotide sequence ID" value="NZ_JAQPOK010000090.1"/>
</dbReference>
<keyword evidence="2" id="KW-1185">Reference proteome</keyword>
<reference evidence="1 2" key="1">
    <citation type="submission" date="2023-01" db="EMBL/GenBank/DDBJ databases">
        <title>Novel diversity within Roseofilum (Cyanobacteria; Desertifilaceae) from marine benthic mats with descriptions of four novel species.</title>
        <authorList>
            <person name="Wang Y."/>
            <person name="Berthold D.E."/>
            <person name="Hu J."/>
            <person name="Lefler F.W."/>
            <person name="Laughinghouse H.D. IV."/>
        </authorList>
    </citation>
    <scope>NUCLEOTIDE SEQUENCE [LARGE SCALE GENOMIC DNA]</scope>
    <source>
        <strain evidence="1 2">BLCC-M91</strain>
    </source>
</reference>
<sequence length="56" mass="6269">MKLAFVAELCDRGEPPYSGKSVAWVSFLKPTPVMLAWVSPSETNLRTRSQFQAIQV</sequence>
<gene>
    <name evidence="1" type="ORF">PJF56_12770</name>
</gene>
<proteinExistence type="predicted"/>
<comment type="caution">
    <text evidence="1">The sequence shown here is derived from an EMBL/GenBank/DDBJ whole genome shotgun (WGS) entry which is preliminary data.</text>
</comment>
<dbReference type="Proteomes" id="UP001231370">
    <property type="component" value="Unassembled WGS sequence"/>
</dbReference>